<dbReference type="InterPro" id="IPR029787">
    <property type="entry name" value="Nucleotide_cyclase"/>
</dbReference>
<dbReference type="PROSITE" id="PS50883">
    <property type="entry name" value="EAL"/>
    <property type="match status" value="1"/>
</dbReference>
<dbReference type="Gene3D" id="3.20.20.450">
    <property type="entry name" value="EAL domain"/>
    <property type="match status" value="1"/>
</dbReference>
<dbReference type="CDD" id="cd01948">
    <property type="entry name" value="EAL"/>
    <property type="match status" value="1"/>
</dbReference>
<dbReference type="SMART" id="SM00065">
    <property type="entry name" value="GAF"/>
    <property type="match status" value="1"/>
</dbReference>
<organism evidence="5 6">
    <name type="scientific">Planococcus rifietoensis</name>
    <dbReference type="NCBI Taxonomy" id="200991"/>
    <lineage>
        <taxon>Bacteria</taxon>
        <taxon>Bacillati</taxon>
        <taxon>Bacillota</taxon>
        <taxon>Bacilli</taxon>
        <taxon>Bacillales</taxon>
        <taxon>Caryophanaceae</taxon>
        <taxon>Planococcus</taxon>
    </lineage>
</organism>
<dbReference type="SMART" id="SM00086">
    <property type="entry name" value="PAC"/>
    <property type="match status" value="1"/>
</dbReference>
<dbReference type="InterPro" id="IPR001610">
    <property type="entry name" value="PAC"/>
</dbReference>
<dbReference type="RefSeq" id="WP_058382960.1">
    <property type="nucleotide sequence ID" value="NZ_CP013659.2"/>
</dbReference>
<dbReference type="CDD" id="cd01949">
    <property type="entry name" value="GGDEF"/>
    <property type="match status" value="1"/>
</dbReference>
<dbReference type="PROSITE" id="PS50113">
    <property type="entry name" value="PAC"/>
    <property type="match status" value="1"/>
</dbReference>
<dbReference type="PANTHER" id="PTHR33121">
    <property type="entry name" value="CYCLIC DI-GMP PHOSPHODIESTERASE PDEF"/>
    <property type="match status" value="1"/>
</dbReference>
<dbReference type="SMART" id="SM00267">
    <property type="entry name" value="GGDEF"/>
    <property type="match status" value="1"/>
</dbReference>
<dbReference type="InterPro" id="IPR001633">
    <property type="entry name" value="EAL_dom"/>
</dbReference>
<dbReference type="SUPFAM" id="SSF55073">
    <property type="entry name" value="Nucleotide cyclase"/>
    <property type="match status" value="1"/>
</dbReference>
<dbReference type="SUPFAM" id="SSF55785">
    <property type="entry name" value="PYP-like sensor domain (PAS domain)"/>
    <property type="match status" value="1"/>
</dbReference>
<dbReference type="NCBIfam" id="TIGR00254">
    <property type="entry name" value="GGDEF"/>
    <property type="match status" value="1"/>
</dbReference>
<dbReference type="InterPro" id="IPR000700">
    <property type="entry name" value="PAS-assoc_C"/>
</dbReference>
<dbReference type="PROSITE" id="PS50887">
    <property type="entry name" value="GGDEF"/>
    <property type="match status" value="1"/>
</dbReference>
<dbReference type="InterPro" id="IPR000160">
    <property type="entry name" value="GGDEF_dom"/>
</dbReference>
<dbReference type="InterPro" id="IPR035919">
    <property type="entry name" value="EAL_sf"/>
</dbReference>
<dbReference type="AlphaFoldDB" id="A0A0U2ZJM9"/>
<name>A0A0U2ZJM9_9BACL</name>
<dbReference type="NCBIfam" id="TIGR00229">
    <property type="entry name" value="sensory_box"/>
    <property type="match status" value="1"/>
</dbReference>
<proteinExistence type="predicted"/>
<dbReference type="InterPro" id="IPR035965">
    <property type="entry name" value="PAS-like_dom_sf"/>
</dbReference>
<dbReference type="InterPro" id="IPR043128">
    <property type="entry name" value="Rev_trsase/Diguanyl_cyclase"/>
</dbReference>
<feature type="domain" description="PAS" evidence="1">
    <location>
        <begin position="40"/>
        <end position="67"/>
    </location>
</feature>
<dbReference type="CDD" id="cd00130">
    <property type="entry name" value="PAS"/>
    <property type="match status" value="1"/>
</dbReference>
<feature type="domain" description="EAL" evidence="3">
    <location>
        <begin position="476"/>
        <end position="724"/>
    </location>
</feature>
<dbReference type="Gene3D" id="3.30.450.20">
    <property type="entry name" value="PAS domain"/>
    <property type="match status" value="1"/>
</dbReference>
<feature type="domain" description="PAC" evidence="2">
    <location>
        <begin position="87"/>
        <end position="141"/>
    </location>
</feature>
<evidence type="ECO:0000259" key="4">
    <source>
        <dbReference type="PROSITE" id="PS50887"/>
    </source>
</evidence>
<evidence type="ECO:0000259" key="1">
    <source>
        <dbReference type="PROSITE" id="PS50112"/>
    </source>
</evidence>
<dbReference type="Pfam" id="PF00990">
    <property type="entry name" value="GGDEF"/>
    <property type="match status" value="1"/>
</dbReference>
<evidence type="ECO:0000259" key="3">
    <source>
        <dbReference type="PROSITE" id="PS50883"/>
    </source>
</evidence>
<dbReference type="Proteomes" id="UP000067683">
    <property type="component" value="Chromosome"/>
</dbReference>
<dbReference type="SUPFAM" id="SSF141868">
    <property type="entry name" value="EAL domain-like"/>
    <property type="match status" value="1"/>
</dbReference>
<evidence type="ECO:0000313" key="6">
    <source>
        <dbReference type="Proteomes" id="UP000067683"/>
    </source>
</evidence>
<dbReference type="Pfam" id="PF13426">
    <property type="entry name" value="PAS_9"/>
    <property type="match status" value="1"/>
</dbReference>
<dbReference type="SMART" id="SM00052">
    <property type="entry name" value="EAL"/>
    <property type="match status" value="1"/>
</dbReference>
<dbReference type="KEGG" id="prt:AUC31_14100"/>
<dbReference type="PROSITE" id="PS50112">
    <property type="entry name" value="PAS"/>
    <property type="match status" value="1"/>
</dbReference>
<gene>
    <name evidence="5" type="ORF">AUC31_14100</name>
</gene>
<feature type="domain" description="GGDEF" evidence="4">
    <location>
        <begin position="335"/>
        <end position="467"/>
    </location>
</feature>
<keyword evidence="6" id="KW-1185">Reference proteome</keyword>
<accession>A0A0U2ZJM9</accession>
<sequence>MHQYEIQEDRKVIIDWLRRLGIEFHTSFVVVNPEISDHPIAYANEAFFEMTGYNEEEVIGRNGKFLHGTKTDANIGSQIREATASAQPGIFEIVNYRKDGTPFWNEITVQPLAFPEKSLRYILMLQRDISDRRRAETLIDLQKETYKGIEKGHMLGVLLQNICETAESFFLDDSRCTVLLVDEAKRFQVGAAKSMPEEFTVGMRGLEVAADMSPCGAAYLSQQPVIVEDAEQDALLSGQQDVLDRFGIKAIWSVPIFNGKEEAIGTFGIYFPVIYKPSRKDLVFMEEIASIVSLAVKFSRQQEEILRLAYIDEESGLPNRHYFRTELKELLKDGKEGFVAFISADEFIKISDQYGHRAGNDLCRELGRRLVLAGGAGEKMVARFSDSRLSLYSTIPLTLAPEFLEDILSSLREPISIGEMDLFLTVKVGVAIVTPAQQNAEELVRCADSALSKAKERTGEAVCYFENEQDELMMRDLRVANALTVALKRKEISVFLQPKVALESRDILGFEALARWKSPELGDISPAIFIPAAEKNGKIRQLEQHVIEQVLSWLKKRQEQELELRQVAINISAEHFFHHSFVPHLVDETKKFGVDPKWIQLEITERIGVVDIDTAGTVFDQLKKYGFATSIDDFGTGYSSLSYLQKLPVEEIKIDRSFVSNMEEQGTRAVIRTIIQLADNLGLRAVAEGVETEEDRTQLLEMGCTIAQGFLFHRPMPIDEAHLL</sequence>
<reference evidence="5" key="1">
    <citation type="submission" date="2016-01" db="EMBL/GenBank/DDBJ databases">
        <title>Complete genome of Planococcus rifietoensis type strain M8.</title>
        <authorList>
            <person name="See-Too W.S."/>
        </authorList>
    </citation>
    <scope>NUCLEOTIDE SEQUENCE [LARGE SCALE GENOMIC DNA]</scope>
    <source>
        <strain evidence="5">M8</strain>
    </source>
</reference>
<dbReference type="OrthoDB" id="2624050at2"/>
<dbReference type="Gene3D" id="3.30.70.270">
    <property type="match status" value="1"/>
</dbReference>
<dbReference type="Gene3D" id="3.30.450.40">
    <property type="match status" value="1"/>
</dbReference>
<evidence type="ECO:0000313" key="5">
    <source>
        <dbReference type="EMBL" id="ALS76257.1"/>
    </source>
</evidence>
<dbReference type="GO" id="GO:0071111">
    <property type="term" value="F:cyclic-guanylate-specific phosphodiesterase activity"/>
    <property type="evidence" value="ECO:0007669"/>
    <property type="project" value="InterPro"/>
</dbReference>
<dbReference type="STRING" id="200991.AUC31_14100"/>
<dbReference type="SUPFAM" id="SSF55781">
    <property type="entry name" value="GAF domain-like"/>
    <property type="match status" value="1"/>
</dbReference>
<dbReference type="EMBL" id="CP013659">
    <property type="protein sequence ID" value="ALS76257.1"/>
    <property type="molecule type" value="Genomic_DNA"/>
</dbReference>
<dbReference type="InterPro" id="IPR050706">
    <property type="entry name" value="Cyclic-di-GMP_PDE-like"/>
</dbReference>
<evidence type="ECO:0000259" key="2">
    <source>
        <dbReference type="PROSITE" id="PS50113"/>
    </source>
</evidence>
<dbReference type="InterPro" id="IPR029016">
    <property type="entry name" value="GAF-like_dom_sf"/>
</dbReference>
<dbReference type="PANTHER" id="PTHR33121:SF70">
    <property type="entry name" value="SIGNALING PROTEIN YKOW"/>
    <property type="match status" value="1"/>
</dbReference>
<protein>
    <submittedName>
        <fullName evidence="5">Phytochrome cph2 (Bacteriophytochrome cph2)</fullName>
    </submittedName>
</protein>
<dbReference type="InterPro" id="IPR000014">
    <property type="entry name" value="PAS"/>
</dbReference>
<dbReference type="Pfam" id="PF00563">
    <property type="entry name" value="EAL"/>
    <property type="match status" value="1"/>
</dbReference>
<dbReference type="Pfam" id="PF13185">
    <property type="entry name" value="GAF_2"/>
    <property type="match status" value="1"/>
</dbReference>
<dbReference type="InterPro" id="IPR003018">
    <property type="entry name" value="GAF"/>
</dbReference>